<feature type="domain" description="NADH-Ubiquinone oxidoreductase (complex I) chain 5 N-terminal" evidence="7">
    <location>
        <begin position="104"/>
        <end position="149"/>
    </location>
</feature>
<feature type="transmembrane region" description="Helical" evidence="5">
    <location>
        <begin position="489"/>
        <end position="509"/>
    </location>
</feature>
<evidence type="ECO:0000313" key="8">
    <source>
        <dbReference type="EMBL" id="ACV12387.1"/>
    </source>
</evidence>
<dbReference type="OrthoDB" id="371891at2157"/>
<protein>
    <submittedName>
        <fullName evidence="8">Proton-translocating NADH-quinone oxidoreductase, chain L</fullName>
        <ecNumber evidence="8">1.6.99.5</ecNumber>
    </submittedName>
</protein>
<dbReference type="RefSeq" id="WP_015789957.1">
    <property type="nucleotide sequence ID" value="NC_013158.1"/>
</dbReference>
<dbReference type="STRING" id="519442.Huta_2220"/>
<feature type="transmembrane region" description="Helical" evidence="5">
    <location>
        <begin position="170"/>
        <end position="190"/>
    </location>
</feature>
<dbReference type="InterPro" id="IPR001516">
    <property type="entry name" value="Proton_antipo_N"/>
</dbReference>
<dbReference type="Pfam" id="PF00662">
    <property type="entry name" value="Proton_antipo_N"/>
    <property type="match status" value="1"/>
</dbReference>
<evidence type="ECO:0000259" key="6">
    <source>
        <dbReference type="Pfam" id="PF00361"/>
    </source>
</evidence>
<feature type="transmembrane region" description="Helical" evidence="5">
    <location>
        <begin position="65"/>
        <end position="87"/>
    </location>
</feature>
<dbReference type="GeneID" id="8384514"/>
<keyword evidence="9" id="KW-1185">Reference proteome</keyword>
<feature type="transmembrane region" description="Helical" evidence="5">
    <location>
        <begin position="538"/>
        <end position="557"/>
    </location>
</feature>
<sequence>MVTNRRTLLASTPGLLVAGALALAVALVGPGLETPAMLALGAISLPFVGAALLPYVAVAGDRIRNAVAVGVGVVTAILTLSLIPRALSAETPAAVHYDLGWVPAIDVSFGLYLDVLGVMMATIAGVVGALALVFSTRFMEREGGLTRYYALTLLFVGGMIGFALTDSLVALYVFWEVLGLCSFGLISFWLEDDASFAAGVKAFVTTRFGDIGLLAGIATLYVGGGTFSIRGLIDQAAAGALPEWTLAAAGGLFIVAAVGKSAQFPLHVWLPDAMEAPTTSTALIHAACMVNAGLYLLLRTRPIFDGVAWWTTAVLAIGTITAFLAAVLATVENDFKRALAYCTISQLGYVTAAIGLAGGVLPATAHVLSHSIFKALLFLAAGSVIFALGGTVHKHVDMYEFRGVGNRRQMPITNVAFLVGILGLIGVPGFNGFWSKEYIFATAMDGSPIEMAAFVVLAITAVLTVVYSLRIYYLMFLGEPSESVTESPLAMTGPLSILAGLTLTSWLAIGPLSEALQTYFPGAEVHSYTIMEFVEHTLTVQTLALTAGILGLGYLGFRFRKPINDAAPESLLSVLALGYGFDAVYERCVGAYRWWCARTRVIQTGDLNYNVVGIVVALVIGGIVLVI</sequence>
<dbReference type="InterPro" id="IPR003945">
    <property type="entry name" value="NU5C-like"/>
</dbReference>
<feature type="transmembrane region" description="Helical" evidence="5">
    <location>
        <begin position="146"/>
        <end position="164"/>
    </location>
</feature>
<dbReference type="InterPro" id="IPR001750">
    <property type="entry name" value="ND/Mrp_TM"/>
</dbReference>
<dbReference type="AlphaFoldDB" id="C7NUN0"/>
<keyword evidence="2 5" id="KW-0812">Transmembrane</keyword>
<dbReference type="GO" id="GO:0042773">
    <property type="term" value="P:ATP synthesis coupled electron transport"/>
    <property type="evidence" value="ECO:0007669"/>
    <property type="project" value="InterPro"/>
</dbReference>
<feature type="transmembrane region" description="Helical" evidence="5">
    <location>
        <begin position="36"/>
        <end position="58"/>
    </location>
</feature>
<dbReference type="GO" id="GO:0016020">
    <property type="term" value="C:membrane"/>
    <property type="evidence" value="ECO:0007669"/>
    <property type="project" value="UniProtKB-SubCell"/>
</dbReference>
<organism evidence="8 9">
    <name type="scientific">Halorhabdus utahensis (strain DSM 12940 / JCM 11049 / AX-2)</name>
    <dbReference type="NCBI Taxonomy" id="519442"/>
    <lineage>
        <taxon>Archaea</taxon>
        <taxon>Methanobacteriati</taxon>
        <taxon>Methanobacteriota</taxon>
        <taxon>Stenosarchaea group</taxon>
        <taxon>Halobacteria</taxon>
        <taxon>Halobacteriales</taxon>
        <taxon>Haloarculaceae</taxon>
        <taxon>Halorhabdus</taxon>
    </lineage>
</organism>
<dbReference type="GO" id="GO:0015990">
    <property type="term" value="P:electron transport coupled proton transport"/>
    <property type="evidence" value="ECO:0007669"/>
    <property type="project" value="TreeGrafter"/>
</dbReference>
<dbReference type="PANTHER" id="PTHR42829:SF2">
    <property type="entry name" value="NADH-UBIQUINONE OXIDOREDUCTASE CHAIN 5"/>
    <property type="match status" value="1"/>
</dbReference>
<dbReference type="eggNOG" id="arCOG01539">
    <property type="taxonomic scope" value="Archaea"/>
</dbReference>
<feature type="transmembrane region" description="Helical" evidence="5">
    <location>
        <begin position="107"/>
        <end position="134"/>
    </location>
</feature>
<feature type="transmembrane region" description="Helical" evidence="5">
    <location>
        <begin position="245"/>
        <end position="270"/>
    </location>
</feature>
<dbReference type="Proteomes" id="UP000002071">
    <property type="component" value="Chromosome"/>
</dbReference>
<dbReference type="EMBL" id="CP001687">
    <property type="protein sequence ID" value="ACV12387.1"/>
    <property type="molecule type" value="Genomic_DNA"/>
</dbReference>
<evidence type="ECO:0000256" key="2">
    <source>
        <dbReference type="ARBA" id="ARBA00022692"/>
    </source>
</evidence>
<feature type="transmembrane region" description="Helical" evidence="5">
    <location>
        <begin position="412"/>
        <end position="431"/>
    </location>
</feature>
<evidence type="ECO:0000259" key="7">
    <source>
        <dbReference type="Pfam" id="PF00662"/>
    </source>
</evidence>
<gene>
    <name evidence="8" type="ordered locus">Huta_2220</name>
</gene>
<dbReference type="PRINTS" id="PR01435">
    <property type="entry name" value="NPOXDRDTASE5"/>
</dbReference>
<feature type="transmembrane region" description="Helical" evidence="5">
    <location>
        <begin position="211"/>
        <end position="233"/>
    </location>
</feature>
<accession>C7NUN0</accession>
<name>C7NUN0_HALUD</name>
<feature type="transmembrane region" description="Helical" evidence="5">
    <location>
        <begin position="338"/>
        <end position="360"/>
    </location>
</feature>
<evidence type="ECO:0000256" key="4">
    <source>
        <dbReference type="ARBA" id="ARBA00023136"/>
    </source>
</evidence>
<feature type="transmembrane region" description="Helical" evidence="5">
    <location>
        <begin position="451"/>
        <end position="477"/>
    </location>
</feature>
<dbReference type="PRINTS" id="PR01434">
    <property type="entry name" value="NADHDHGNASE5"/>
</dbReference>
<dbReference type="PANTHER" id="PTHR42829">
    <property type="entry name" value="NADH-UBIQUINONE OXIDOREDUCTASE CHAIN 5"/>
    <property type="match status" value="1"/>
</dbReference>
<dbReference type="Pfam" id="PF00361">
    <property type="entry name" value="Proton_antipo_M"/>
    <property type="match status" value="1"/>
</dbReference>
<reference evidence="8 9" key="1">
    <citation type="journal article" date="2009" name="Stand. Genomic Sci.">
        <title>Complete genome sequence of Halorhabdus utahensis type strain (AX-2).</title>
        <authorList>
            <person name="Anderson I."/>
            <person name="Tindall B.J."/>
            <person name="Pomrenke H."/>
            <person name="Goker M."/>
            <person name="Lapidus A."/>
            <person name="Nolan M."/>
            <person name="Copeland A."/>
            <person name="Glavina Del Rio T."/>
            <person name="Chen F."/>
            <person name="Tice H."/>
            <person name="Cheng J.F."/>
            <person name="Lucas S."/>
            <person name="Chertkov O."/>
            <person name="Bruce D."/>
            <person name="Brettin T."/>
            <person name="Detter J.C."/>
            <person name="Han C."/>
            <person name="Goodwin L."/>
            <person name="Land M."/>
            <person name="Hauser L."/>
            <person name="Chang Y.J."/>
            <person name="Jeffries C.D."/>
            <person name="Pitluck S."/>
            <person name="Pati A."/>
            <person name="Mavromatis K."/>
            <person name="Ivanova N."/>
            <person name="Ovchinnikova G."/>
            <person name="Chen A."/>
            <person name="Palaniappan K."/>
            <person name="Chain P."/>
            <person name="Rohde M."/>
            <person name="Bristow J."/>
            <person name="Eisen J.A."/>
            <person name="Markowitz V."/>
            <person name="Hugenholtz P."/>
            <person name="Kyrpides N.C."/>
            <person name="Klenk H.P."/>
        </authorList>
    </citation>
    <scope>NUCLEOTIDE SEQUENCE [LARGE SCALE GENOMIC DNA]</scope>
    <source>
        <strain evidence="9">DSM 12940 / JCM 11049 / AX-2</strain>
    </source>
</reference>
<feature type="transmembrane region" description="Helical" evidence="5">
    <location>
        <begin position="372"/>
        <end position="392"/>
    </location>
</feature>
<feature type="transmembrane region" description="Helical" evidence="5">
    <location>
        <begin position="607"/>
        <end position="626"/>
    </location>
</feature>
<keyword evidence="4 5" id="KW-0472">Membrane</keyword>
<feature type="transmembrane region" description="Helical" evidence="5">
    <location>
        <begin position="310"/>
        <end position="331"/>
    </location>
</feature>
<dbReference type="HOGENOM" id="CLU_007100_6_3_2"/>
<proteinExistence type="predicted"/>
<evidence type="ECO:0000256" key="3">
    <source>
        <dbReference type="ARBA" id="ARBA00022989"/>
    </source>
</evidence>
<dbReference type="EC" id="1.6.99.5" evidence="8"/>
<dbReference type="GO" id="GO:0003954">
    <property type="term" value="F:NADH dehydrogenase activity"/>
    <property type="evidence" value="ECO:0007669"/>
    <property type="project" value="TreeGrafter"/>
</dbReference>
<feature type="transmembrane region" description="Helical" evidence="5">
    <location>
        <begin position="282"/>
        <end position="298"/>
    </location>
</feature>
<feature type="domain" description="NADH:quinone oxidoreductase/Mrp antiporter transmembrane" evidence="6">
    <location>
        <begin position="166"/>
        <end position="458"/>
    </location>
</feature>
<dbReference type="KEGG" id="hut:Huta_2220"/>
<keyword evidence="8" id="KW-0560">Oxidoreductase</keyword>
<dbReference type="GO" id="GO:0008137">
    <property type="term" value="F:NADH dehydrogenase (ubiquinone) activity"/>
    <property type="evidence" value="ECO:0007669"/>
    <property type="project" value="InterPro"/>
</dbReference>
<evidence type="ECO:0000256" key="1">
    <source>
        <dbReference type="ARBA" id="ARBA00004141"/>
    </source>
</evidence>
<keyword evidence="3 5" id="KW-1133">Transmembrane helix</keyword>
<comment type="subcellular location">
    <subcellularLocation>
        <location evidence="1">Membrane</location>
        <topology evidence="1">Multi-pass membrane protein</topology>
    </subcellularLocation>
</comment>
<evidence type="ECO:0000256" key="5">
    <source>
        <dbReference type="SAM" id="Phobius"/>
    </source>
</evidence>
<evidence type="ECO:0000313" key="9">
    <source>
        <dbReference type="Proteomes" id="UP000002071"/>
    </source>
</evidence>